<dbReference type="Gene3D" id="3.40.50.410">
    <property type="entry name" value="von Willebrand factor, type A domain"/>
    <property type="match status" value="1"/>
</dbReference>
<dbReference type="InterPro" id="IPR036465">
    <property type="entry name" value="vWFA_dom_sf"/>
</dbReference>
<protein>
    <submittedName>
        <fullName evidence="3">Ca-activated chloride channel family protein</fullName>
    </submittedName>
</protein>
<evidence type="ECO:0000259" key="2">
    <source>
        <dbReference type="SMART" id="SM00327"/>
    </source>
</evidence>
<proteinExistence type="predicted"/>
<keyword evidence="4" id="KW-1185">Reference proteome</keyword>
<dbReference type="SMART" id="SM00327">
    <property type="entry name" value="VWA"/>
    <property type="match status" value="1"/>
</dbReference>
<accession>A0ABU0JD95</accession>
<evidence type="ECO:0000313" key="3">
    <source>
        <dbReference type="EMBL" id="MDQ0472252.1"/>
    </source>
</evidence>
<dbReference type="EMBL" id="JAUSVX010000011">
    <property type="protein sequence ID" value="MDQ0472252.1"/>
    <property type="molecule type" value="Genomic_DNA"/>
</dbReference>
<feature type="transmembrane region" description="Helical" evidence="1">
    <location>
        <begin position="61"/>
        <end position="83"/>
    </location>
</feature>
<reference evidence="3 4" key="1">
    <citation type="submission" date="2023-07" db="EMBL/GenBank/DDBJ databases">
        <title>Genomic Encyclopedia of Type Strains, Phase IV (KMG-IV): sequencing the most valuable type-strain genomes for metagenomic binning, comparative biology and taxonomic classification.</title>
        <authorList>
            <person name="Goeker M."/>
        </authorList>
    </citation>
    <scope>NUCLEOTIDE SEQUENCE [LARGE SCALE GENOMIC DNA]</scope>
    <source>
        <strain evidence="3 4">DSM 19619</strain>
    </source>
</reference>
<keyword evidence="1" id="KW-1133">Transmembrane helix</keyword>
<feature type="domain" description="VWFA" evidence="2">
    <location>
        <begin position="93"/>
        <end position="273"/>
    </location>
</feature>
<dbReference type="RefSeq" id="WP_307278793.1">
    <property type="nucleotide sequence ID" value="NZ_JAUSVX010000011.1"/>
</dbReference>
<sequence>MTLPDLALLRPAWLLAPPLLLVLALLACRRGGLGDWRRAVDPHLMAVLERRGAMVAAARQGLALSPWLLAAAAIGAALAGPAIRRSGAETFRNLDALVIALDVSRSVAEGGALPEARLAAMQVAEAAGSRQVALVLFAGDAYLAADFSTDRDLLRPLLLGATTELVPDGGSRPARAVALARALLGGVGTLGGDVVLVTDGGGADAAARAAARDLAAAGHRLHVLFVPAPTRRPTAPEPERAAAAHLAEAGGGAFADVLDPAPVVAAAGGDAGTRLGAGAYAALVWRDLGRAGLVLAAVPLLLLFRRRA</sequence>
<gene>
    <name evidence="3" type="ORF">QO011_005281</name>
</gene>
<evidence type="ECO:0000313" key="4">
    <source>
        <dbReference type="Proteomes" id="UP001242480"/>
    </source>
</evidence>
<organism evidence="3 4">
    <name type="scientific">Labrys wisconsinensis</name>
    <dbReference type="NCBI Taxonomy" id="425677"/>
    <lineage>
        <taxon>Bacteria</taxon>
        <taxon>Pseudomonadati</taxon>
        <taxon>Pseudomonadota</taxon>
        <taxon>Alphaproteobacteria</taxon>
        <taxon>Hyphomicrobiales</taxon>
        <taxon>Xanthobacteraceae</taxon>
        <taxon>Labrys</taxon>
    </lineage>
</organism>
<keyword evidence="1" id="KW-0812">Transmembrane</keyword>
<comment type="caution">
    <text evidence="3">The sequence shown here is derived from an EMBL/GenBank/DDBJ whole genome shotgun (WGS) entry which is preliminary data.</text>
</comment>
<dbReference type="Pfam" id="PF13519">
    <property type="entry name" value="VWA_2"/>
    <property type="match status" value="1"/>
</dbReference>
<dbReference type="InterPro" id="IPR002035">
    <property type="entry name" value="VWF_A"/>
</dbReference>
<feature type="transmembrane region" description="Helical" evidence="1">
    <location>
        <begin position="12"/>
        <end position="28"/>
    </location>
</feature>
<keyword evidence="1" id="KW-0472">Membrane</keyword>
<dbReference type="Proteomes" id="UP001242480">
    <property type="component" value="Unassembled WGS sequence"/>
</dbReference>
<evidence type="ECO:0000256" key="1">
    <source>
        <dbReference type="SAM" id="Phobius"/>
    </source>
</evidence>
<name>A0ABU0JD95_9HYPH</name>
<dbReference type="SUPFAM" id="SSF53300">
    <property type="entry name" value="vWA-like"/>
    <property type="match status" value="1"/>
</dbReference>